<dbReference type="InterPro" id="IPR000192">
    <property type="entry name" value="Aminotrans_V_dom"/>
</dbReference>
<feature type="domain" description="Aminotransferase class V" evidence="2">
    <location>
        <begin position="27"/>
        <end position="243"/>
    </location>
</feature>
<feature type="domain" description="Aminotransferase class V" evidence="2">
    <location>
        <begin position="314"/>
        <end position="401"/>
    </location>
</feature>
<dbReference type="PANTHER" id="PTHR43586:SF21">
    <property type="entry name" value="PYRIDOXAL PHOSPHATE (PLP)-DEPENDENT ASPARTATE AMINOTRANSFERASE SUPERFAMILY"/>
    <property type="match status" value="1"/>
</dbReference>
<dbReference type="GO" id="GO:0008483">
    <property type="term" value="F:transaminase activity"/>
    <property type="evidence" value="ECO:0007669"/>
    <property type="project" value="UniProtKB-KW"/>
</dbReference>
<comment type="caution">
    <text evidence="3">The sequence shown here is derived from an EMBL/GenBank/DDBJ whole genome shotgun (WGS) entry which is preliminary data.</text>
</comment>
<gene>
    <name evidence="3" type="ORF">ED208_15190</name>
</gene>
<proteinExistence type="predicted"/>
<accession>A0A3N0V241</accession>
<keyword evidence="3" id="KW-0032">Aminotransferase</keyword>
<organism evidence="3 4">
    <name type="scientific">Stagnimonas aquatica</name>
    <dbReference type="NCBI Taxonomy" id="2689987"/>
    <lineage>
        <taxon>Bacteria</taxon>
        <taxon>Pseudomonadati</taxon>
        <taxon>Pseudomonadota</taxon>
        <taxon>Gammaproteobacteria</taxon>
        <taxon>Nevskiales</taxon>
        <taxon>Nevskiaceae</taxon>
        <taxon>Stagnimonas</taxon>
    </lineage>
</organism>
<dbReference type="Proteomes" id="UP000282106">
    <property type="component" value="Unassembled WGS sequence"/>
</dbReference>
<dbReference type="Gene3D" id="3.90.1150.10">
    <property type="entry name" value="Aspartate Aminotransferase, domain 1"/>
    <property type="match status" value="1"/>
</dbReference>
<evidence type="ECO:0000259" key="2">
    <source>
        <dbReference type="Pfam" id="PF00266"/>
    </source>
</evidence>
<reference evidence="3 4" key="1">
    <citation type="submission" date="2018-10" db="EMBL/GenBank/DDBJ databases">
        <authorList>
            <person name="Chen W.-M."/>
        </authorList>
    </citation>
    <scope>NUCLEOTIDE SEQUENCE [LARGE SCALE GENOMIC DNA]</scope>
    <source>
        <strain evidence="3 4">THS-13</strain>
    </source>
</reference>
<dbReference type="Pfam" id="PF00266">
    <property type="entry name" value="Aminotran_5"/>
    <property type="match status" value="2"/>
</dbReference>
<dbReference type="EMBL" id="RJVO01000008">
    <property type="protein sequence ID" value="ROH86775.1"/>
    <property type="molecule type" value="Genomic_DNA"/>
</dbReference>
<protein>
    <submittedName>
        <fullName evidence="3">Aminotransferase class V-fold PLP-dependent enzyme</fullName>
    </submittedName>
</protein>
<dbReference type="Gene3D" id="3.40.640.10">
    <property type="entry name" value="Type I PLP-dependent aspartate aminotransferase-like (Major domain)"/>
    <property type="match status" value="1"/>
</dbReference>
<keyword evidence="1" id="KW-0663">Pyridoxal phosphate</keyword>
<dbReference type="InParanoid" id="A0A3N0V241"/>
<dbReference type="InterPro" id="IPR015422">
    <property type="entry name" value="PyrdxlP-dep_Trfase_small"/>
</dbReference>
<dbReference type="AlphaFoldDB" id="A0A3N0V241"/>
<dbReference type="InterPro" id="IPR015424">
    <property type="entry name" value="PyrdxlP-dep_Trfase"/>
</dbReference>
<dbReference type="InterPro" id="IPR015421">
    <property type="entry name" value="PyrdxlP-dep_Trfase_major"/>
</dbReference>
<dbReference type="RefSeq" id="WP_123212764.1">
    <property type="nucleotide sequence ID" value="NZ_RJVO01000008.1"/>
</dbReference>
<evidence type="ECO:0000313" key="4">
    <source>
        <dbReference type="Proteomes" id="UP000282106"/>
    </source>
</evidence>
<sequence length="412" mass="44613">MTTPLDLAFVRARFPAFAEPSLQGQAFFENAGGSYACAPVIARLDEYYRRLKLQPYYPTAASTEAGEWMDASYTRLAEYLGVPGDWLHLGPSTSQNSYVLAQAFGQWLQAGDEIVVTNQDHEANSGAWRRLATRGVRVREWQVEPDSGALHPEALWPLVNERTRLVAFTQCSNIVGAINPVAAITARLRAAGVLSVVDGVSYAPHGFPDLAALGADIYLFSLYKTFGPHLGLMALSPTLVQRLPNEGHFFNEGVLRKRLLPAGPDHAQIAAARGIAEYFDALDAHHHPGAAPAGRAGRVRQLLRGTELALLPPLLDYLAQRKDIRLIGPANAGERAATVSFLPLRQEPGAVVRALAARGVMAASGHFYALRLLQAMGLDPARGVVRLSFVHYTSAEDVQLLLRALDAVLGAD</sequence>
<dbReference type="PANTHER" id="PTHR43586">
    <property type="entry name" value="CYSTEINE DESULFURASE"/>
    <property type="match status" value="1"/>
</dbReference>
<keyword evidence="4" id="KW-1185">Reference proteome</keyword>
<name>A0A3N0V241_9GAMM</name>
<keyword evidence="3" id="KW-0808">Transferase</keyword>
<dbReference type="SUPFAM" id="SSF53383">
    <property type="entry name" value="PLP-dependent transferases"/>
    <property type="match status" value="1"/>
</dbReference>
<evidence type="ECO:0000256" key="1">
    <source>
        <dbReference type="ARBA" id="ARBA00022898"/>
    </source>
</evidence>
<evidence type="ECO:0000313" key="3">
    <source>
        <dbReference type="EMBL" id="ROH86775.1"/>
    </source>
</evidence>